<sequence length="71" mass="7999">MIVAVVNPLESMSDEWIEQKMTVLLDVIGKIRPELANVIITTPGGQKWFADSLTDLKHILFGRPQINIEKP</sequence>
<evidence type="ECO:0000313" key="1">
    <source>
        <dbReference type="EMBL" id="GAH86731.1"/>
    </source>
</evidence>
<dbReference type="EMBL" id="BARU01042606">
    <property type="protein sequence ID" value="GAH86731.1"/>
    <property type="molecule type" value="Genomic_DNA"/>
</dbReference>
<dbReference type="AlphaFoldDB" id="X1IWA0"/>
<gene>
    <name evidence="1" type="ORF">S03H2_65434</name>
</gene>
<name>X1IWA0_9ZZZZ</name>
<proteinExistence type="predicted"/>
<protein>
    <submittedName>
        <fullName evidence="1">Uncharacterized protein</fullName>
    </submittedName>
</protein>
<organism evidence="1">
    <name type="scientific">marine sediment metagenome</name>
    <dbReference type="NCBI Taxonomy" id="412755"/>
    <lineage>
        <taxon>unclassified sequences</taxon>
        <taxon>metagenomes</taxon>
        <taxon>ecological metagenomes</taxon>
    </lineage>
</organism>
<accession>X1IWA0</accession>
<comment type="caution">
    <text evidence="1">The sequence shown here is derived from an EMBL/GenBank/DDBJ whole genome shotgun (WGS) entry which is preliminary data.</text>
</comment>
<reference evidence="1" key="1">
    <citation type="journal article" date="2014" name="Front. Microbiol.">
        <title>High frequency of phylogenetically diverse reductive dehalogenase-homologous genes in deep subseafloor sedimentary metagenomes.</title>
        <authorList>
            <person name="Kawai M."/>
            <person name="Futagami T."/>
            <person name="Toyoda A."/>
            <person name="Takaki Y."/>
            <person name="Nishi S."/>
            <person name="Hori S."/>
            <person name="Arai W."/>
            <person name="Tsubouchi T."/>
            <person name="Morono Y."/>
            <person name="Uchiyama I."/>
            <person name="Ito T."/>
            <person name="Fujiyama A."/>
            <person name="Inagaki F."/>
            <person name="Takami H."/>
        </authorList>
    </citation>
    <scope>NUCLEOTIDE SEQUENCE</scope>
    <source>
        <strain evidence="1">Expedition CK06-06</strain>
    </source>
</reference>